<feature type="transmembrane region" description="Helical" evidence="7">
    <location>
        <begin position="6"/>
        <end position="22"/>
    </location>
</feature>
<dbReference type="EMBL" id="WJHE01000400">
    <property type="protein sequence ID" value="MST32824.1"/>
    <property type="molecule type" value="Genomic_DNA"/>
</dbReference>
<evidence type="ECO:0000256" key="1">
    <source>
        <dbReference type="ARBA" id="ARBA00004651"/>
    </source>
</evidence>
<dbReference type="PANTHER" id="PTHR34583:SF2">
    <property type="entry name" value="ANTIPORTER SUBUNIT MNHC2-RELATED"/>
    <property type="match status" value="1"/>
</dbReference>
<comment type="caution">
    <text evidence="8">The sequence shown here is derived from an EMBL/GenBank/DDBJ whole genome shotgun (WGS) entry which is preliminary data.</text>
</comment>
<name>A0ABW9QSX4_9ACTN</name>
<evidence type="ECO:0000256" key="2">
    <source>
        <dbReference type="ARBA" id="ARBA00010388"/>
    </source>
</evidence>
<proteinExistence type="inferred from homology"/>
<keyword evidence="9" id="KW-1185">Reference proteome</keyword>
<evidence type="ECO:0000256" key="7">
    <source>
        <dbReference type="SAM" id="Phobius"/>
    </source>
</evidence>
<feature type="transmembrane region" description="Helical" evidence="7">
    <location>
        <begin position="72"/>
        <end position="96"/>
    </location>
</feature>
<comment type="subcellular location">
    <subcellularLocation>
        <location evidence="1">Cell membrane</location>
        <topology evidence="1">Multi-pass membrane protein</topology>
    </subcellularLocation>
</comment>
<evidence type="ECO:0000313" key="9">
    <source>
        <dbReference type="Proteomes" id="UP000437736"/>
    </source>
</evidence>
<keyword evidence="4 7" id="KW-0812">Transmembrane</keyword>
<dbReference type="Gene3D" id="1.10.287.3510">
    <property type="match status" value="1"/>
</dbReference>
<evidence type="ECO:0000256" key="4">
    <source>
        <dbReference type="ARBA" id="ARBA00022692"/>
    </source>
</evidence>
<protein>
    <submittedName>
        <fullName evidence="8">Dehydrogenase</fullName>
    </submittedName>
</protein>
<dbReference type="PANTHER" id="PTHR34583">
    <property type="entry name" value="ANTIPORTER SUBUNIT MNHC2-RELATED"/>
    <property type="match status" value="1"/>
</dbReference>
<feature type="transmembrane region" description="Helical" evidence="7">
    <location>
        <begin position="29"/>
        <end position="52"/>
    </location>
</feature>
<gene>
    <name evidence="8" type="ORF">GHK86_08830</name>
</gene>
<keyword evidence="6 7" id="KW-0472">Membrane</keyword>
<keyword evidence="5 7" id="KW-1133">Transmembrane helix</keyword>
<dbReference type="InterPro" id="IPR039428">
    <property type="entry name" value="NUOK/Mnh_C1-like"/>
</dbReference>
<organism evidence="8 9">
    <name type="scientific">Acidiferrimicrobium australe</name>
    <dbReference type="NCBI Taxonomy" id="2664430"/>
    <lineage>
        <taxon>Bacteria</taxon>
        <taxon>Bacillati</taxon>
        <taxon>Actinomycetota</taxon>
        <taxon>Acidimicrobiia</taxon>
        <taxon>Acidimicrobiales</taxon>
        <taxon>Acidimicrobiaceae</taxon>
        <taxon>Acidiferrimicrobium</taxon>
    </lineage>
</organism>
<dbReference type="Pfam" id="PF00420">
    <property type="entry name" value="Oxidored_q2"/>
    <property type="match status" value="1"/>
</dbReference>
<dbReference type="Proteomes" id="UP000437736">
    <property type="component" value="Unassembled WGS sequence"/>
</dbReference>
<evidence type="ECO:0000256" key="6">
    <source>
        <dbReference type="ARBA" id="ARBA00023136"/>
    </source>
</evidence>
<comment type="similarity">
    <text evidence="2">Belongs to the CPA3 antiporters (TC 2.A.63) subunit C family.</text>
</comment>
<evidence type="ECO:0000313" key="8">
    <source>
        <dbReference type="EMBL" id="MST32824.1"/>
    </source>
</evidence>
<keyword evidence="3" id="KW-1003">Cell membrane</keyword>
<evidence type="ECO:0000256" key="5">
    <source>
        <dbReference type="ARBA" id="ARBA00022989"/>
    </source>
</evidence>
<sequence length="115" mass="12020">MSVLAYGVVAWLLIIGLYGIVTSRNLIHLVVCISVAQSATDILLLEIGYRTGGRAPVVLDLGHHAGPSVDPVVQALALTDVVIGAAVTALLLALVVQIHKRVGSLDPADIRAEHD</sequence>
<evidence type="ECO:0000256" key="3">
    <source>
        <dbReference type="ARBA" id="ARBA00022475"/>
    </source>
</evidence>
<accession>A0ABW9QSX4</accession>
<reference evidence="8 9" key="1">
    <citation type="submission" date="2019-11" db="EMBL/GenBank/DDBJ databases">
        <title>Acidiferrimicrobium australis gen. nov., sp. nov., an acidophilic and obligately heterotrophic, member of the Actinobacteria that catalyses dissimilatory oxido- reduction of iron isolated from metal-rich acidic water in Chile.</title>
        <authorList>
            <person name="Gonzalez D."/>
            <person name="Huber K."/>
            <person name="Hedrich S."/>
            <person name="Rojas-Villalobos C."/>
            <person name="Quatrini R."/>
            <person name="Dinamarca M.A."/>
            <person name="Schwarz A."/>
            <person name="Canales C."/>
            <person name="Nancucheo I."/>
        </authorList>
    </citation>
    <scope>NUCLEOTIDE SEQUENCE [LARGE SCALE GENOMIC DNA]</scope>
    <source>
        <strain evidence="8 9">USS-CCA1</strain>
    </source>
</reference>
<dbReference type="InterPro" id="IPR050601">
    <property type="entry name" value="CPA3_antiporter_subunitC"/>
</dbReference>